<dbReference type="GO" id="GO:0005524">
    <property type="term" value="F:ATP binding"/>
    <property type="evidence" value="ECO:0007669"/>
    <property type="project" value="UniProtKB-UniRule"/>
</dbReference>
<reference evidence="14 15" key="1">
    <citation type="submission" date="2017-08" db="EMBL/GenBank/DDBJ databases">
        <title>Complete genome sequence of Gluconacetobacter saccharivorans CV1 isolated from Fermented Vinegar.</title>
        <authorList>
            <person name="Kim S.-Y."/>
        </authorList>
    </citation>
    <scope>NUCLEOTIDE SEQUENCE [LARGE SCALE GENOMIC DNA]</scope>
    <source>
        <strain evidence="14 15">CV1</strain>
    </source>
</reference>
<dbReference type="OrthoDB" id="9774907at2"/>
<dbReference type="SUPFAM" id="SSF52540">
    <property type="entry name" value="P-loop containing nucleoside triphosphate hydrolases"/>
    <property type="match status" value="1"/>
</dbReference>
<feature type="binding site" evidence="12">
    <location>
        <begin position="10"/>
        <end position="17"/>
    </location>
    <ligand>
        <name>ATP</name>
        <dbReference type="ChEBI" id="CHEBI:30616"/>
    </ligand>
</feature>
<evidence type="ECO:0000259" key="13">
    <source>
        <dbReference type="Pfam" id="PF02223"/>
    </source>
</evidence>
<gene>
    <name evidence="12 14" type="primary">tmk</name>
    <name evidence="14" type="ORF">CD178_02236</name>
</gene>
<organism evidence="14 15">
    <name type="scientific">Komagataeibacter saccharivorans</name>
    <dbReference type="NCBI Taxonomy" id="265959"/>
    <lineage>
        <taxon>Bacteria</taxon>
        <taxon>Pseudomonadati</taxon>
        <taxon>Pseudomonadota</taxon>
        <taxon>Alphaproteobacteria</taxon>
        <taxon>Acetobacterales</taxon>
        <taxon>Acetobacteraceae</taxon>
        <taxon>Komagataeibacter</taxon>
    </lineage>
</organism>
<dbReference type="Proteomes" id="UP000264120">
    <property type="component" value="Chromosome"/>
</dbReference>
<evidence type="ECO:0000256" key="11">
    <source>
        <dbReference type="ARBA" id="ARBA00057735"/>
    </source>
</evidence>
<evidence type="ECO:0000256" key="12">
    <source>
        <dbReference type="HAMAP-Rule" id="MF_00165"/>
    </source>
</evidence>
<comment type="catalytic activity">
    <reaction evidence="10 12">
        <text>dTMP + ATP = dTDP + ADP</text>
        <dbReference type="Rhea" id="RHEA:13517"/>
        <dbReference type="ChEBI" id="CHEBI:30616"/>
        <dbReference type="ChEBI" id="CHEBI:58369"/>
        <dbReference type="ChEBI" id="CHEBI:63528"/>
        <dbReference type="ChEBI" id="CHEBI:456216"/>
        <dbReference type="EC" id="2.7.4.9"/>
    </reaction>
</comment>
<evidence type="ECO:0000256" key="5">
    <source>
        <dbReference type="ARBA" id="ARBA00022727"/>
    </source>
</evidence>
<evidence type="ECO:0000256" key="4">
    <source>
        <dbReference type="ARBA" id="ARBA00022679"/>
    </source>
</evidence>
<name>A0A347WDP4_9PROT</name>
<evidence type="ECO:0000313" key="15">
    <source>
        <dbReference type="Proteomes" id="UP000264120"/>
    </source>
</evidence>
<sequence length="218" mass="23198">MSGLFITFEGGEGAGKSTQAGLLAGFLRAAGHEVELTREPGGTPGAEALRDFLLFGGHDLCARAEVLAHFAARADHVERRILPALQQGRIVICDRFTDSTEAYQGYGLSHADPAMLDMIARLRALIPVVPDLTFVLQVPAAIAHARMARRGSDRTDRYEALDTAFHARVAQGFDAVASRDGTRCRRIDASSAVDGVQAALRAELEPFLAGMAGRAGNG</sequence>
<feature type="domain" description="Thymidylate kinase-like" evidence="13">
    <location>
        <begin position="8"/>
        <end position="198"/>
    </location>
</feature>
<dbReference type="GO" id="GO:0006227">
    <property type="term" value="P:dUDP biosynthetic process"/>
    <property type="evidence" value="ECO:0007669"/>
    <property type="project" value="TreeGrafter"/>
</dbReference>
<protein>
    <recommendedName>
        <fullName evidence="3 12">Thymidylate kinase</fullName>
        <ecNumber evidence="2 12">2.7.4.9</ecNumber>
    </recommendedName>
    <alternativeName>
        <fullName evidence="9 12">dTMP kinase</fullName>
    </alternativeName>
</protein>
<evidence type="ECO:0000256" key="6">
    <source>
        <dbReference type="ARBA" id="ARBA00022741"/>
    </source>
</evidence>
<comment type="function">
    <text evidence="11 12">Phosphorylation of dTMP to form dTDP in both de novo and salvage pathways of dTTP synthesis.</text>
</comment>
<evidence type="ECO:0000256" key="8">
    <source>
        <dbReference type="ARBA" id="ARBA00022840"/>
    </source>
</evidence>
<dbReference type="NCBIfam" id="TIGR00041">
    <property type="entry name" value="DTMP_kinase"/>
    <property type="match status" value="1"/>
</dbReference>
<evidence type="ECO:0000256" key="3">
    <source>
        <dbReference type="ARBA" id="ARBA00017144"/>
    </source>
</evidence>
<dbReference type="InterPro" id="IPR027417">
    <property type="entry name" value="P-loop_NTPase"/>
</dbReference>
<dbReference type="GO" id="GO:0006233">
    <property type="term" value="P:dTDP biosynthetic process"/>
    <property type="evidence" value="ECO:0007669"/>
    <property type="project" value="InterPro"/>
</dbReference>
<evidence type="ECO:0000256" key="2">
    <source>
        <dbReference type="ARBA" id="ARBA00012980"/>
    </source>
</evidence>
<accession>A0A347WDP4</accession>
<keyword evidence="4 12" id="KW-0808">Transferase</keyword>
<keyword evidence="6 12" id="KW-0547">Nucleotide-binding</keyword>
<evidence type="ECO:0000313" key="14">
    <source>
        <dbReference type="EMBL" id="AXY22987.1"/>
    </source>
</evidence>
<dbReference type="PANTHER" id="PTHR10344:SF4">
    <property type="entry name" value="UMP-CMP KINASE 2, MITOCHONDRIAL"/>
    <property type="match status" value="1"/>
</dbReference>
<proteinExistence type="inferred from homology"/>
<evidence type="ECO:0000256" key="10">
    <source>
        <dbReference type="ARBA" id="ARBA00048743"/>
    </source>
</evidence>
<dbReference type="FunFam" id="3.40.50.300:FF:000225">
    <property type="entry name" value="Thymidylate kinase"/>
    <property type="match status" value="1"/>
</dbReference>
<evidence type="ECO:0000256" key="1">
    <source>
        <dbReference type="ARBA" id="ARBA00009776"/>
    </source>
</evidence>
<dbReference type="PROSITE" id="PS01331">
    <property type="entry name" value="THYMIDYLATE_KINASE"/>
    <property type="match status" value="1"/>
</dbReference>
<dbReference type="InterPro" id="IPR039430">
    <property type="entry name" value="Thymidylate_kin-like_dom"/>
</dbReference>
<dbReference type="InterPro" id="IPR018095">
    <property type="entry name" value="Thymidylate_kin_CS"/>
</dbReference>
<dbReference type="GO" id="GO:0004798">
    <property type="term" value="F:dTMP kinase activity"/>
    <property type="evidence" value="ECO:0007669"/>
    <property type="project" value="UniProtKB-UniRule"/>
</dbReference>
<keyword evidence="8 12" id="KW-0067">ATP-binding</keyword>
<evidence type="ECO:0000256" key="7">
    <source>
        <dbReference type="ARBA" id="ARBA00022777"/>
    </source>
</evidence>
<dbReference type="GO" id="GO:0006235">
    <property type="term" value="P:dTTP biosynthetic process"/>
    <property type="evidence" value="ECO:0007669"/>
    <property type="project" value="UniProtKB-UniRule"/>
</dbReference>
<dbReference type="Pfam" id="PF02223">
    <property type="entry name" value="Thymidylate_kin"/>
    <property type="match status" value="1"/>
</dbReference>
<keyword evidence="15" id="KW-1185">Reference proteome</keyword>
<dbReference type="Gene3D" id="3.40.50.300">
    <property type="entry name" value="P-loop containing nucleotide triphosphate hydrolases"/>
    <property type="match status" value="1"/>
</dbReference>
<dbReference type="PANTHER" id="PTHR10344">
    <property type="entry name" value="THYMIDYLATE KINASE"/>
    <property type="match status" value="1"/>
</dbReference>
<evidence type="ECO:0000256" key="9">
    <source>
        <dbReference type="ARBA" id="ARBA00029962"/>
    </source>
</evidence>
<dbReference type="HAMAP" id="MF_00165">
    <property type="entry name" value="Thymidylate_kinase"/>
    <property type="match status" value="1"/>
</dbReference>
<dbReference type="EC" id="2.7.4.9" evidence="2 12"/>
<comment type="similarity">
    <text evidence="1 12">Belongs to the thymidylate kinase family.</text>
</comment>
<dbReference type="GO" id="GO:0005829">
    <property type="term" value="C:cytosol"/>
    <property type="evidence" value="ECO:0007669"/>
    <property type="project" value="TreeGrafter"/>
</dbReference>
<dbReference type="CDD" id="cd01672">
    <property type="entry name" value="TMPK"/>
    <property type="match status" value="1"/>
</dbReference>
<dbReference type="RefSeq" id="WP_118963108.1">
    <property type="nucleotide sequence ID" value="NZ_CP023036.1"/>
</dbReference>
<keyword evidence="5 12" id="KW-0545">Nucleotide biosynthesis</keyword>
<dbReference type="AlphaFoldDB" id="A0A347WDP4"/>
<dbReference type="InterPro" id="IPR018094">
    <property type="entry name" value="Thymidylate_kinase"/>
</dbReference>
<keyword evidence="7 12" id="KW-0418">Kinase</keyword>
<dbReference type="EMBL" id="CP023036">
    <property type="protein sequence ID" value="AXY22987.1"/>
    <property type="molecule type" value="Genomic_DNA"/>
</dbReference>
<dbReference type="KEGG" id="ksc:CD178_02236"/>